<dbReference type="AlphaFoldDB" id="A0A3B0N5B5"/>
<reference evidence="3" key="1">
    <citation type="submission" date="2018-07" db="EMBL/GenBank/DDBJ databases">
        <authorList>
            <person name="Quirk P.G."/>
            <person name="Krulwich T.A."/>
        </authorList>
    </citation>
    <scope>NUCLEOTIDE SEQUENCE</scope>
    <source>
        <strain evidence="3">Anand</strain>
    </source>
</reference>
<protein>
    <submittedName>
        <fullName evidence="3">Uncharacterized protein</fullName>
    </submittedName>
</protein>
<dbReference type="EMBL" id="UIVS01000001">
    <property type="protein sequence ID" value="SVP90166.1"/>
    <property type="molecule type" value="Genomic_DNA"/>
</dbReference>
<feature type="compositionally biased region" description="Basic and acidic residues" evidence="1">
    <location>
        <begin position="137"/>
        <end position="147"/>
    </location>
</feature>
<name>A0A3B0N5B5_THEAN</name>
<evidence type="ECO:0000256" key="1">
    <source>
        <dbReference type="SAM" id="MobiDB-lite"/>
    </source>
</evidence>
<feature type="region of interest" description="Disordered" evidence="1">
    <location>
        <begin position="113"/>
        <end position="147"/>
    </location>
</feature>
<organism evidence="3">
    <name type="scientific">Theileria annulata</name>
    <dbReference type="NCBI Taxonomy" id="5874"/>
    <lineage>
        <taxon>Eukaryota</taxon>
        <taxon>Sar</taxon>
        <taxon>Alveolata</taxon>
        <taxon>Apicomplexa</taxon>
        <taxon>Aconoidasida</taxon>
        <taxon>Piroplasmida</taxon>
        <taxon>Theileriidae</taxon>
        <taxon>Theileria</taxon>
    </lineage>
</organism>
<accession>A0A3B0N5B5</accession>
<evidence type="ECO:0000313" key="3">
    <source>
        <dbReference type="EMBL" id="SVP90166.1"/>
    </source>
</evidence>
<sequence>MRLHGHHSFKAAFLDGRLALLVKLEIQDAKDLVNFHITHFENQLKVHFSAIVDGIDQKLSESLGGSGTDISEINSRMKLVRTEVPKFVKNGLDSFVNVFKNLKSEFTVNKPDVKGEKNSISINENGTNSKEAMNSDNKSDSKDERIDLGSVPPEAIIRTIDMYLEDLKIEGDKLLNSLLNDKTKSRRFQQS</sequence>
<gene>
    <name evidence="2" type="ORF">TAT_000087700</name>
    <name evidence="3" type="ORF">TAV_000087100</name>
</gene>
<evidence type="ECO:0000313" key="2">
    <source>
        <dbReference type="EMBL" id="SVP89024.1"/>
    </source>
</evidence>
<dbReference type="EMBL" id="UIVT01000001">
    <property type="protein sequence ID" value="SVP89024.1"/>
    <property type="molecule type" value="Genomic_DNA"/>
</dbReference>
<feature type="compositionally biased region" description="Polar residues" evidence="1">
    <location>
        <begin position="118"/>
        <end position="136"/>
    </location>
</feature>
<proteinExistence type="predicted"/>